<dbReference type="Proteomes" id="UP001610444">
    <property type="component" value="Unassembled WGS sequence"/>
</dbReference>
<accession>A0ABR4JCH2</accession>
<gene>
    <name evidence="2" type="ORF">BJX68DRAFT_249564</name>
</gene>
<dbReference type="InterPro" id="IPR050534">
    <property type="entry name" value="Coronavir_polyprotein_1ab"/>
</dbReference>
<reference evidence="2 3" key="1">
    <citation type="submission" date="2024-07" db="EMBL/GenBank/DDBJ databases">
        <title>Section-level genome sequencing and comparative genomics of Aspergillus sections Usti and Cavernicolus.</title>
        <authorList>
            <consortium name="Lawrence Berkeley National Laboratory"/>
            <person name="Nybo J.L."/>
            <person name="Vesth T.C."/>
            <person name="Theobald S."/>
            <person name="Frisvad J.C."/>
            <person name="Larsen T.O."/>
            <person name="Kjaerboelling I."/>
            <person name="Rothschild-Mancinelli K."/>
            <person name="Lyhne E.K."/>
            <person name="Kogle M.E."/>
            <person name="Barry K."/>
            <person name="Clum A."/>
            <person name="Na H."/>
            <person name="Ledsgaard L."/>
            <person name="Lin J."/>
            <person name="Lipzen A."/>
            <person name="Kuo A."/>
            <person name="Riley R."/>
            <person name="Mondo S."/>
            <person name="LaButti K."/>
            <person name="Haridas S."/>
            <person name="Pangalinan J."/>
            <person name="Salamov A.A."/>
            <person name="Simmons B.A."/>
            <person name="Magnuson J.K."/>
            <person name="Chen J."/>
            <person name="Drula E."/>
            <person name="Henrissat B."/>
            <person name="Wiebenga A."/>
            <person name="Lubbers R.J."/>
            <person name="Gomes A.C."/>
            <person name="Macurrencykelacurrency M.R."/>
            <person name="Stajich J."/>
            <person name="Grigoriev I.V."/>
            <person name="Mortensen U.H."/>
            <person name="De vries R.P."/>
            <person name="Baker S.E."/>
            <person name="Andersen M.R."/>
        </authorList>
    </citation>
    <scope>NUCLEOTIDE SEQUENCE [LARGE SCALE GENOMIC DNA]</scope>
    <source>
        <strain evidence="2 3">CBS 756.74</strain>
    </source>
</reference>
<dbReference type="SUPFAM" id="SSF52540">
    <property type="entry name" value="P-loop containing nucleoside triphosphate hydrolases"/>
    <property type="match status" value="1"/>
</dbReference>
<organism evidence="2 3">
    <name type="scientific">Aspergillus pseudodeflectus</name>
    <dbReference type="NCBI Taxonomy" id="176178"/>
    <lineage>
        <taxon>Eukaryota</taxon>
        <taxon>Fungi</taxon>
        <taxon>Dikarya</taxon>
        <taxon>Ascomycota</taxon>
        <taxon>Pezizomycotina</taxon>
        <taxon>Eurotiomycetes</taxon>
        <taxon>Eurotiomycetidae</taxon>
        <taxon>Eurotiales</taxon>
        <taxon>Aspergillaceae</taxon>
        <taxon>Aspergillus</taxon>
        <taxon>Aspergillus subgen. Nidulantes</taxon>
    </lineage>
</organism>
<dbReference type="PANTHER" id="PTHR43788">
    <property type="entry name" value="DNA2/NAM7 HELICASE FAMILY MEMBER"/>
    <property type="match status" value="1"/>
</dbReference>
<dbReference type="RefSeq" id="XP_070892698.1">
    <property type="nucleotide sequence ID" value="XM_071042136.1"/>
</dbReference>
<dbReference type="InterPro" id="IPR027417">
    <property type="entry name" value="P-loop_NTPase"/>
</dbReference>
<comment type="caution">
    <text evidence="2">The sequence shown here is derived from an EMBL/GenBank/DDBJ whole genome shotgun (WGS) entry which is preliminary data.</text>
</comment>
<dbReference type="EMBL" id="JBFXLR010000093">
    <property type="protein sequence ID" value="KAL2837753.1"/>
    <property type="molecule type" value="Genomic_DNA"/>
</dbReference>
<evidence type="ECO:0008006" key="4">
    <source>
        <dbReference type="Google" id="ProtNLM"/>
    </source>
</evidence>
<dbReference type="PANTHER" id="PTHR43788:SF8">
    <property type="entry name" value="DNA-BINDING PROTEIN SMUBP-2"/>
    <property type="match status" value="1"/>
</dbReference>
<dbReference type="GeneID" id="98157300"/>
<proteinExistence type="predicted"/>
<sequence length="504" mass="55971">MVQGSCHVFDSKRQVNAVNLLTGIKAGAEFAAHWKELFLNHKRGTRRNVDPLKDIDPKHEKFNEAVNFVLKKTKLSTEQEKCIRSCTSMPDATKVILGYPGTGKTFLLAVIAFVFHRIGFHVMFSAPTNATADENCAKLESVRSILGLDSRIVRVYRPFAETQQFLSWGKKSQPGDEPKSSDDAKIDTQVEAGDQPKSTGDAKPDDTPDDAPDTAEAIPLDTQLHMLFLTAKASAAQRERTYGRPESSLEVQVVQEALNAEKENRVLMGRYPSEDQISLSHGKIQFDEIENFKGPEVDFFQALREYLKTLEEAPLSEWEDGEKPKALLAFKMVGDYVMKQAPFLVSTNNNLACAICSGHFAKEAKGVLLIRDEDSKEVESNGLIPLVSCGFSPKVVAQILCDDTRQLKPTVLTAGGEPGWNEFSHQLETSGVVRLIKGNHPVEKLTMQRRFRPQFVGFLNKRVYNGGMKSHPSTKQILVNAAWASMIRAQFPEALSTLTLAIGF</sequence>
<evidence type="ECO:0000256" key="1">
    <source>
        <dbReference type="SAM" id="MobiDB-lite"/>
    </source>
</evidence>
<dbReference type="Pfam" id="PF13604">
    <property type="entry name" value="AAA_30"/>
    <property type="match status" value="1"/>
</dbReference>
<name>A0ABR4JCH2_9EURO</name>
<keyword evidence="3" id="KW-1185">Reference proteome</keyword>
<dbReference type="Gene3D" id="3.40.50.300">
    <property type="entry name" value="P-loop containing nucleotide triphosphate hydrolases"/>
    <property type="match status" value="1"/>
</dbReference>
<evidence type="ECO:0000313" key="2">
    <source>
        <dbReference type="EMBL" id="KAL2837753.1"/>
    </source>
</evidence>
<protein>
    <recommendedName>
        <fullName evidence="4">DNA2/NAM7 helicase helicase domain-containing protein</fullName>
    </recommendedName>
</protein>
<evidence type="ECO:0000313" key="3">
    <source>
        <dbReference type="Proteomes" id="UP001610444"/>
    </source>
</evidence>
<feature type="region of interest" description="Disordered" evidence="1">
    <location>
        <begin position="189"/>
        <end position="215"/>
    </location>
</feature>